<accession>A0AAV5VRV5</accession>
<protein>
    <submittedName>
        <fullName evidence="2">Uncharacterized protein</fullName>
    </submittedName>
</protein>
<dbReference type="EMBL" id="BTSY01000003">
    <property type="protein sequence ID" value="GMT21109.1"/>
    <property type="molecule type" value="Genomic_DNA"/>
</dbReference>
<reference evidence="2" key="1">
    <citation type="submission" date="2023-10" db="EMBL/GenBank/DDBJ databases">
        <title>Genome assembly of Pristionchus species.</title>
        <authorList>
            <person name="Yoshida K."/>
            <person name="Sommer R.J."/>
        </authorList>
    </citation>
    <scope>NUCLEOTIDE SEQUENCE</scope>
    <source>
        <strain evidence="2">RS5133</strain>
    </source>
</reference>
<feature type="region of interest" description="Disordered" evidence="1">
    <location>
        <begin position="1"/>
        <end position="130"/>
    </location>
</feature>
<feature type="compositionally biased region" description="Low complexity" evidence="1">
    <location>
        <begin position="94"/>
        <end position="129"/>
    </location>
</feature>
<gene>
    <name evidence="2" type="ORF">PFISCL1PPCAC_12401</name>
    <name evidence="3" type="ORF">PFISCL1PPCAC_12406</name>
</gene>
<evidence type="ECO:0000313" key="2">
    <source>
        <dbReference type="EMBL" id="GMT21104.1"/>
    </source>
</evidence>
<feature type="non-terminal residue" evidence="2">
    <location>
        <position position="190"/>
    </location>
</feature>
<keyword evidence="4" id="KW-1185">Reference proteome</keyword>
<feature type="compositionally biased region" description="Low complexity" evidence="1">
    <location>
        <begin position="51"/>
        <end position="78"/>
    </location>
</feature>
<dbReference type="Proteomes" id="UP001432322">
    <property type="component" value="Unassembled WGS sequence"/>
</dbReference>
<sequence length="190" mass="19564">VQQLQQQPEPVKGDESSGGGAPVGSSSVLLIDQPSPTSSSTHTLAGAGKGSFSTFSSPHPSASSIHTAEAINSDTEQATQEDDDDVDETPQPSPILSSPPSHSPSQPQSQYSVDVTQQSSPTLTPPTQSIVSTPLSVTLTGTANAAVAADVATQASGYACDACRKAKEPPNLITEKERQQLEVEADIKLT</sequence>
<dbReference type="EMBL" id="BTSY01000003">
    <property type="protein sequence ID" value="GMT21104.1"/>
    <property type="molecule type" value="Genomic_DNA"/>
</dbReference>
<comment type="caution">
    <text evidence="2">The sequence shown here is derived from an EMBL/GenBank/DDBJ whole genome shotgun (WGS) entry which is preliminary data.</text>
</comment>
<feature type="compositionally biased region" description="Polar residues" evidence="1">
    <location>
        <begin position="34"/>
        <end position="43"/>
    </location>
</feature>
<name>A0AAV5VRV5_9BILA</name>
<organism evidence="2 4">
    <name type="scientific">Pristionchus fissidentatus</name>
    <dbReference type="NCBI Taxonomy" id="1538716"/>
    <lineage>
        <taxon>Eukaryota</taxon>
        <taxon>Metazoa</taxon>
        <taxon>Ecdysozoa</taxon>
        <taxon>Nematoda</taxon>
        <taxon>Chromadorea</taxon>
        <taxon>Rhabditida</taxon>
        <taxon>Rhabditina</taxon>
        <taxon>Diplogasteromorpha</taxon>
        <taxon>Diplogasteroidea</taxon>
        <taxon>Neodiplogasteridae</taxon>
        <taxon>Pristionchus</taxon>
    </lineage>
</organism>
<feature type="compositionally biased region" description="Acidic residues" evidence="1">
    <location>
        <begin position="79"/>
        <end position="88"/>
    </location>
</feature>
<feature type="non-terminal residue" evidence="2">
    <location>
        <position position="1"/>
    </location>
</feature>
<proteinExistence type="predicted"/>
<evidence type="ECO:0000256" key="1">
    <source>
        <dbReference type="SAM" id="MobiDB-lite"/>
    </source>
</evidence>
<evidence type="ECO:0000313" key="3">
    <source>
        <dbReference type="EMBL" id="GMT21109.1"/>
    </source>
</evidence>
<evidence type="ECO:0000313" key="4">
    <source>
        <dbReference type="Proteomes" id="UP001432322"/>
    </source>
</evidence>
<dbReference type="AlphaFoldDB" id="A0AAV5VRV5"/>